<evidence type="ECO:0000256" key="2">
    <source>
        <dbReference type="ARBA" id="ARBA00022763"/>
    </source>
</evidence>
<sequence>MTQEEALDILKLGHNVFLTGAAGSGKTYLLNRYIAHLRAHGVGVAVTASTGIAATHLGGQTIHSWSGIGIRDALSDDELRALVLRSRVARNFKKVKVLVIDEVSMLHAHQLDMVERVLRHTLDFTKPFGGLQVVLCGDFFQLPPVTRDDGSREKTFAYEGAAWDTGAFAVCYLSEQFRQGDDPLLSVLNSIRNGEAGEKAKIPLRTRYKKDPSFAHASAGRPTSTVFPTRLYARNINVDVINGKELAKISGAEKVFRMETHGFRALVETLMKSCLALPELHLKVGAEVMFVKNAIDGSYVNGTRGVVDAFTKEGGWPVVRTFQGKKITAHPEEWRLEDGGTVRASLTQVPLRLAWAITIHKSQGMTLDTAEVDLSDAFEPGMGYVALSRVRTLSGLKLMGLNETALSVHPKILAHDKKFRAWSDAVRAALAKAGDKEKKNLQEEVLFTRFKGSRDKELVQKIRTDKEKKKKRATHLITAEFLEKKMPLAAIATERGLTEGTLLGHMEKLKGAHALPDVAYLKKDIRDFEKIFAAFQKSSDGTLTPIFEKFGGAHSFDTLKLVRLFV</sequence>
<dbReference type="GO" id="GO:0000723">
    <property type="term" value="P:telomere maintenance"/>
    <property type="evidence" value="ECO:0007669"/>
    <property type="project" value="InterPro"/>
</dbReference>
<keyword evidence="7" id="KW-0234">DNA repair</keyword>
<dbReference type="Pfam" id="PF21530">
    <property type="entry name" value="Pif1_2B_dom"/>
    <property type="match status" value="1"/>
</dbReference>
<keyword evidence="1" id="KW-0547">Nucleotide-binding</keyword>
<dbReference type="PANTHER" id="PTHR47642:SF5">
    <property type="entry name" value="ATP-DEPENDENT DNA HELICASE"/>
    <property type="match status" value="1"/>
</dbReference>
<keyword evidence="6" id="KW-0238">DNA-binding</keyword>
<dbReference type="InterPro" id="IPR027417">
    <property type="entry name" value="P-loop_NTPase"/>
</dbReference>
<keyword evidence="2" id="KW-0227">DNA damage</keyword>
<evidence type="ECO:0000256" key="1">
    <source>
        <dbReference type="ARBA" id="ARBA00022741"/>
    </source>
</evidence>
<evidence type="ECO:0000313" key="10">
    <source>
        <dbReference type="EMBL" id="OGZ11654.1"/>
    </source>
</evidence>
<evidence type="ECO:0000256" key="6">
    <source>
        <dbReference type="ARBA" id="ARBA00023125"/>
    </source>
</evidence>
<dbReference type="GO" id="GO:0003678">
    <property type="term" value="F:DNA helicase activity"/>
    <property type="evidence" value="ECO:0007669"/>
    <property type="project" value="InterPro"/>
</dbReference>
<dbReference type="GO" id="GO:0006281">
    <property type="term" value="P:DNA repair"/>
    <property type="evidence" value="ECO:0007669"/>
    <property type="project" value="InterPro"/>
</dbReference>
<gene>
    <name evidence="10" type="ORF">A3D67_00480</name>
</gene>
<evidence type="ECO:0000256" key="8">
    <source>
        <dbReference type="ARBA" id="ARBA00023235"/>
    </source>
</evidence>
<keyword evidence="8" id="KW-0413">Isomerase</keyword>
<dbReference type="CDD" id="cd18037">
    <property type="entry name" value="DEXSc_Pif1_like"/>
    <property type="match status" value="1"/>
</dbReference>
<comment type="caution">
    <text evidence="10">The sequence shown here is derived from an EMBL/GenBank/DDBJ whole genome shotgun (WGS) entry which is preliminary data.</text>
</comment>
<protein>
    <recommendedName>
        <fullName evidence="9">AAA+ ATPase domain-containing protein</fullName>
    </recommendedName>
</protein>
<reference evidence="10 11" key="1">
    <citation type="journal article" date="2016" name="Nat. Commun.">
        <title>Thousands of microbial genomes shed light on interconnected biogeochemical processes in an aquifer system.</title>
        <authorList>
            <person name="Anantharaman K."/>
            <person name="Brown C.T."/>
            <person name="Hug L.A."/>
            <person name="Sharon I."/>
            <person name="Castelle C.J."/>
            <person name="Probst A.J."/>
            <person name="Thomas B.C."/>
            <person name="Singh A."/>
            <person name="Wilkins M.J."/>
            <person name="Karaoz U."/>
            <person name="Brodie E.L."/>
            <person name="Williams K.H."/>
            <person name="Hubbard S.S."/>
            <person name="Banfield J.F."/>
        </authorList>
    </citation>
    <scope>NUCLEOTIDE SEQUENCE [LARGE SCALE GENOMIC DNA]</scope>
</reference>
<dbReference type="SMART" id="SM00382">
    <property type="entry name" value="AAA"/>
    <property type="match status" value="1"/>
</dbReference>
<evidence type="ECO:0000313" key="11">
    <source>
        <dbReference type="Proteomes" id="UP000178099"/>
    </source>
</evidence>
<keyword evidence="3" id="KW-0378">Hydrolase</keyword>
<proteinExistence type="predicted"/>
<dbReference type="InterPro" id="IPR003593">
    <property type="entry name" value="AAA+_ATPase"/>
</dbReference>
<dbReference type="EMBL" id="MHLN01000017">
    <property type="protein sequence ID" value="OGZ11654.1"/>
    <property type="molecule type" value="Genomic_DNA"/>
</dbReference>
<evidence type="ECO:0000256" key="4">
    <source>
        <dbReference type="ARBA" id="ARBA00022806"/>
    </source>
</evidence>
<dbReference type="Gene3D" id="3.40.50.300">
    <property type="entry name" value="P-loop containing nucleotide triphosphate hydrolases"/>
    <property type="match status" value="2"/>
</dbReference>
<feature type="domain" description="AAA+ ATPase" evidence="9">
    <location>
        <begin position="12"/>
        <end position="161"/>
    </location>
</feature>
<dbReference type="InterPro" id="IPR010285">
    <property type="entry name" value="DNA_helicase_pif1-like_DEAD"/>
</dbReference>
<dbReference type="PANTHER" id="PTHR47642">
    <property type="entry name" value="ATP-DEPENDENT DNA HELICASE"/>
    <property type="match status" value="1"/>
</dbReference>
<dbReference type="Proteomes" id="UP000178099">
    <property type="component" value="Unassembled WGS sequence"/>
</dbReference>
<dbReference type="InterPro" id="IPR049163">
    <property type="entry name" value="Pif1-like_2B_dom"/>
</dbReference>
<evidence type="ECO:0000259" key="9">
    <source>
        <dbReference type="SMART" id="SM00382"/>
    </source>
</evidence>
<name>A0A1G2DDE2_9BACT</name>
<keyword evidence="5" id="KW-0067">ATP-binding</keyword>
<keyword evidence="4" id="KW-0347">Helicase</keyword>
<evidence type="ECO:0000256" key="7">
    <source>
        <dbReference type="ARBA" id="ARBA00023204"/>
    </source>
</evidence>
<dbReference type="CDD" id="cd18809">
    <property type="entry name" value="SF1_C_RecD"/>
    <property type="match status" value="1"/>
</dbReference>
<dbReference type="Gene3D" id="1.10.10.1390">
    <property type="entry name" value="ATP-dependent DNA helicase RecQ"/>
    <property type="match status" value="1"/>
</dbReference>
<dbReference type="Pfam" id="PF05970">
    <property type="entry name" value="PIF1"/>
    <property type="match status" value="1"/>
</dbReference>
<evidence type="ECO:0000256" key="3">
    <source>
        <dbReference type="ARBA" id="ARBA00022801"/>
    </source>
</evidence>
<dbReference type="InterPro" id="IPR029491">
    <property type="entry name" value="Helicase_HTH"/>
</dbReference>
<dbReference type="AlphaFoldDB" id="A0A1G2DDE2"/>
<dbReference type="SUPFAM" id="SSF52540">
    <property type="entry name" value="P-loop containing nucleoside triphosphate hydrolases"/>
    <property type="match status" value="2"/>
</dbReference>
<organism evidence="10 11">
    <name type="scientific">Candidatus Lloydbacteria bacterium RIFCSPHIGHO2_02_FULL_51_22</name>
    <dbReference type="NCBI Taxonomy" id="1798663"/>
    <lineage>
        <taxon>Bacteria</taxon>
        <taxon>Candidatus Lloydiibacteriota</taxon>
    </lineage>
</organism>
<evidence type="ECO:0000256" key="5">
    <source>
        <dbReference type="ARBA" id="ARBA00022840"/>
    </source>
</evidence>
<dbReference type="InterPro" id="IPR051055">
    <property type="entry name" value="PIF1_helicase"/>
</dbReference>
<accession>A0A1G2DDE2</accession>
<dbReference type="Pfam" id="PF14493">
    <property type="entry name" value="HTH_40"/>
    <property type="match status" value="1"/>
</dbReference>